<evidence type="ECO:0000256" key="2">
    <source>
        <dbReference type="ARBA" id="ARBA00022803"/>
    </source>
</evidence>
<evidence type="ECO:0000313" key="3">
    <source>
        <dbReference type="EMBL" id="OJA16920.1"/>
    </source>
</evidence>
<reference evidence="3 4" key="1">
    <citation type="submission" date="2016-03" db="EMBL/GenBank/DDBJ databases">
        <title>Comparative genomics of the ectomycorrhizal sister species Rhizopogon vinicolor and Rhizopogon vesiculosus (Basidiomycota: Boletales) reveals a divergence of the mating type B locus.</title>
        <authorList>
            <person name="Mujic A.B."/>
            <person name="Kuo A."/>
            <person name="Tritt A."/>
            <person name="Lipzen A."/>
            <person name="Chen C."/>
            <person name="Johnson J."/>
            <person name="Sharma A."/>
            <person name="Barry K."/>
            <person name="Grigoriev I.V."/>
            <person name="Spatafora J.W."/>
        </authorList>
    </citation>
    <scope>NUCLEOTIDE SEQUENCE [LARGE SCALE GENOMIC DNA]</scope>
    <source>
        <strain evidence="3 4">AM-OR11-056</strain>
    </source>
</reference>
<organism evidence="3 4">
    <name type="scientific">Rhizopogon vesiculosus</name>
    <dbReference type="NCBI Taxonomy" id="180088"/>
    <lineage>
        <taxon>Eukaryota</taxon>
        <taxon>Fungi</taxon>
        <taxon>Dikarya</taxon>
        <taxon>Basidiomycota</taxon>
        <taxon>Agaricomycotina</taxon>
        <taxon>Agaricomycetes</taxon>
        <taxon>Agaricomycetidae</taxon>
        <taxon>Boletales</taxon>
        <taxon>Suillineae</taxon>
        <taxon>Rhizopogonaceae</taxon>
        <taxon>Rhizopogon</taxon>
    </lineage>
</organism>
<dbReference type="AlphaFoldDB" id="A0A1J8QTZ9"/>
<evidence type="ECO:0000256" key="1">
    <source>
        <dbReference type="ARBA" id="ARBA00022737"/>
    </source>
</evidence>
<dbReference type="PANTHER" id="PTHR22904:SF523">
    <property type="entry name" value="STRESS-INDUCED-PHOSPHOPROTEIN 1"/>
    <property type="match status" value="1"/>
</dbReference>
<sequence>MMNMSDEATKASCLHWSTGKFSVMSPTYNPHPYISAFKQEFSALYDTSGLADLAMRGDAALAMSAYDRAIELYSAAIDLDYATDTIFSNRCKAKLEKELWDEALIDAQKVTELNPSSYLGYELKHA</sequence>
<dbReference type="STRING" id="180088.A0A1J8QTZ9"/>
<dbReference type="OrthoDB" id="2423701at2759"/>
<comment type="caution">
    <text evidence="3">The sequence shown here is derived from an EMBL/GenBank/DDBJ whole genome shotgun (WGS) entry which is preliminary data.</text>
</comment>
<dbReference type="PANTHER" id="PTHR22904">
    <property type="entry name" value="TPR REPEAT CONTAINING PROTEIN"/>
    <property type="match status" value="1"/>
</dbReference>
<protein>
    <submittedName>
        <fullName evidence="3">Uncharacterized protein</fullName>
    </submittedName>
</protein>
<dbReference type="Gene3D" id="1.25.40.10">
    <property type="entry name" value="Tetratricopeptide repeat domain"/>
    <property type="match status" value="1"/>
</dbReference>
<dbReference type="GO" id="GO:0051879">
    <property type="term" value="F:Hsp90 protein binding"/>
    <property type="evidence" value="ECO:0007669"/>
    <property type="project" value="TreeGrafter"/>
</dbReference>
<keyword evidence="1" id="KW-0677">Repeat</keyword>
<dbReference type="Proteomes" id="UP000183567">
    <property type="component" value="Unassembled WGS sequence"/>
</dbReference>
<keyword evidence="2" id="KW-0802">TPR repeat</keyword>
<dbReference type="EMBL" id="LVVM01002264">
    <property type="protein sequence ID" value="OJA16920.1"/>
    <property type="molecule type" value="Genomic_DNA"/>
</dbReference>
<keyword evidence="4" id="KW-1185">Reference proteome</keyword>
<evidence type="ECO:0000313" key="4">
    <source>
        <dbReference type="Proteomes" id="UP000183567"/>
    </source>
</evidence>
<dbReference type="InterPro" id="IPR011990">
    <property type="entry name" value="TPR-like_helical_dom_sf"/>
</dbReference>
<dbReference type="SUPFAM" id="SSF48452">
    <property type="entry name" value="TPR-like"/>
    <property type="match status" value="1"/>
</dbReference>
<name>A0A1J8QTZ9_9AGAM</name>
<gene>
    <name evidence="3" type="ORF">AZE42_08462</name>
</gene>
<accession>A0A1J8QTZ9</accession>
<feature type="non-terminal residue" evidence="3">
    <location>
        <position position="126"/>
    </location>
</feature>
<proteinExistence type="predicted"/>